<feature type="non-terminal residue" evidence="2">
    <location>
        <position position="313"/>
    </location>
</feature>
<feature type="region of interest" description="Disordered" evidence="1">
    <location>
        <begin position="32"/>
        <end position="51"/>
    </location>
</feature>
<reference evidence="2 3" key="1">
    <citation type="submission" date="2024-05" db="EMBL/GenBank/DDBJ databases">
        <title>Genome sequencing and assembly of Indian major carp, Cirrhinus mrigala (Hamilton, 1822).</title>
        <authorList>
            <person name="Mohindra V."/>
            <person name="Chowdhury L.M."/>
            <person name="Lal K."/>
            <person name="Jena J.K."/>
        </authorList>
    </citation>
    <scope>NUCLEOTIDE SEQUENCE [LARGE SCALE GENOMIC DNA]</scope>
    <source>
        <strain evidence="2">CM1030</strain>
        <tissue evidence="2">Blood</tissue>
    </source>
</reference>
<gene>
    <name evidence="2" type="ORF">M9458_019792</name>
</gene>
<dbReference type="EMBL" id="JAMKFB020000009">
    <property type="protein sequence ID" value="KAL0184096.1"/>
    <property type="molecule type" value="Genomic_DNA"/>
</dbReference>
<keyword evidence="3" id="KW-1185">Reference proteome</keyword>
<evidence type="ECO:0000313" key="2">
    <source>
        <dbReference type="EMBL" id="KAL0184096.1"/>
    </source>
</evidence>
<evidence type="ECO:0000256" key="1">
    <source>
        <dbReference type="SAM" id="MobiDB-lite"/>
    </source>
</evidence>
<accession>A0ABD0QGF5</accession>
<evidence type="ECO:0000313" key="3">
    <source>
        <dbReference type="Proteomes" id="UP001529510"/>
    </source>
</evidence>
<organism evidence="2 3">
    <name type="scientific">Cirrhinus mrigala</name>
    <name type="common">Mrigala</name>
    <dbReference type="NCBI Taxonomy" id="683832"/>
    <lineage>
        <taxon>Eukaryota</taxon>
        <taxon>Metazoa</taxon>
        <taxon>Chordata</taxon>
        <taxon>Craniata</taxon>
        <taxon>Vertebrata</taxon>
        <taxon>Euteleostomi</taxon>
        <taxon>Actinopterygii</taxon>
        <taxon>Neopterygii</taxon>
        <taxon>Teleostei</taxon>
        <taxon>Ostariophysi</taxon>
        <taxon>Cypriniformes</taxon>
        <taxon>Cyprinidae</taxon>
        <taxon>Labeoninae</taxon>
        <taxon>Labeonini</taxon>
        <taxon>Cirrhinus</taxon>
    </lineage>
</organism>
<comment type="caution">
    <text evidence="2">The sequence shown here is derived from an EMBL/GenBank/DDBJ whole genome shotgun (WGS) entry which is preliminary data.</text>
</comment>
<proteinExistence type="predicted"/>
<protein>
    <submittedName>
        <fullName evidence="2">Uncharacterized protein</fullName>
    </submittedName>
</protein>
<dbReference type="Proteomes" id="UP001529510">
    <property type="component" value="Unassembled WGS sequence"/>
</dbReference>
<name>A0ABD0QGF5_CIRMR</name>
<dbReference type="AlphaFoldDB" id="A0ABD0QGF5"/>
<sequence>MDLSECYRISTSKELLACTLAEADFYDDDHSKDKLASAARAPPPSSSSPVDVVSPYLKTKFVCLTASSLPIDSDALFDAPSSKTLCLEEESIEPPTLANRLSPPPHQSFVALMTDWRPPPVASQVNASMPPPLDLRCNLEVVEPVPLKYCLNSQRGTTPVGASVDASRPRRIDDLHCELMQPLSKRFPPPATQLSSATEFTSRLYPSTPVYAELPHPPRLASQPIMSMIPRPAPCLVRARQDRPAAPIVCDQPTMYAPPSPAPSGGFGGFLRSTNEPLGFGSSASGLFGAAPQQQQQAQQIVRQQLPMRFSEA</sequence>